<keyword evidence="3" id="KW-1185">Reference proteome</keyword>
<comment type="caution">
    <text evidence="2">The sequence shown here is derived from an EMBL/GenBank/DDBJ whole genome shotgun (WGS) entry which is preliminary data.</text>
</comment>
<keyword evidence="1" id="KW-0472">Membrane</keyword>
<organism evidence="2 3">
    <name type="scientific">Pseudoroseomonas ludipueritiae</name>
    <dbReference type="NCBI Taxonomy" id="198093"/>
    <lineage>
        <taxon>Bacteria</taxon>
        <taxon>Pseudomonadati</taxon>
        <taxon>Pseudomonadota</taxon>
        <taxon>Alphaproteobacteria</taxon>
        <taxon>Acetobacterales</taxon>
        <taxon>Acetobacteraceae</taxon>
        <taxon>Pseudoroseomonas</taxon>
    </lineage>
</organism>
<gene>
    <name evidence="2" type="ORF">IBL25_26240</name>
</gene>
<keyword evidence="1" id="KW-1133">Transmembrane helix</keyword>
<name>A0ABR7RGA4_9PROT</name>
<evidence type="ECO:0000313" key="3">
    <source>
        <dbReference type="Proteomes" id="UP000603940"/>
    </source>
</evidence>
<accession>A0ABR7RGA4</accession>
<dbReference type="RefSeq" id="WP_187781363.1">
    <property type="nucleotide sequence ID" value="NZ_JACTUZ010000345.1"/>
</dbReference>
<keyword evidence="1" id="KW-0812">Transmembrane</keyword>
<evidence type="ECO:0000256" key="1">
    <source>
        <dbReference type="SAM" id="Phobius"/>
    </source>
</evidence>
<dbReference type="Proteomes" id="UP000603940">
    <property type="component" value="Unassembled WGS sequence"/>
</dbReference>
<proteinExistence type="predicted"/>
<feature type="transmembrane region" description="Helical" evidence="1">
    <location>
        <begin position="44"/>
        <end position="61"/>
    </location>
</feature>
<sequence>APAVPELRRVAAGRDMAGGSGSGWLGLRRNQDHVVTGVSALPLLPPWLALPLVLGIAVLAWRREGR</sequence>
<dbReference type="EMBL" id="JACTUZ010000345">
    <property type="protein sequence ID" value="MBC9180450.1"/>
    <property type="molecule type" value="Genomic_DNA"/>
</dbReference>
<feature type="non-terminal residue" evidence="2">
    <location>
        <position position="1"/>
    </location>
</feature>
<protein>
    <submittedName>
        <fullName evidence="2">Uncharacterized protein</fullName>
    </submittedName>
</protein>
<reference evidence="2 3" key="1">
    <citation type="journal article" date="2009" name="Int. J. Syst. Evol. Microbiol.">
        <title>Transfer of Teichococcus ludipueritiae and Muricoccus roseus to the genus Roseomonas, as Roseomonas ludipueritiae comb. nov. and Roseomonas rosea comb. nov., respectively, and emended description of the genus Roseomonas.</title>
        <authorList>
            <person name="Sanchez-Porro C."/>
            <person name="Gallego V."/>
            <person name="Busse H.J."/>
            <person name="Kampfer P."/>
            <person name="Ventosa A."/>
        </authorList>
    </citation>
    <scope>NUCLEOTIDE SEQUENCE [LARGE SCALE GENOMIC DNA]</scope>
    <source>
        <strain evidence="2 3">DSM 14915</strain>
    </source>
</reference>
<evidence type="ECO:0000313" key="2">
    <source>
        <dbReference type="EMBL" id="MBC9180450.1"/>
    </source>
</evidence>